<reference evidence="2" key="1">
    <citation type="submission" date="2011-06" db="EMBL/GenBank/DDBJ databases">
        <authorList>
            <consortium name="US DOE Joint Genome Institute (JGI-PGF)"/>
            <person name="Lucas S."/>
            <person name="Han J."/>
            <person name="Lapidus A."/>
            <person name="Cheng J.-F."/>
            <person name="Goodwin L."/>
            <person name="Pitluck S."/>
            <person name="Peters L."/>
            <person name="Land M.L."/>
            <person name="Hauser L."/>
            <person name="Vogl K."/>
            <person name="Liu Z."/>
            <person name="Overmann J."/>
            <person name="Frigaard N.-U."/>
            <person name="Bryant D.A."/>
            <person name="Woyke T.J."/>
        </authorList>
    </citation>
    <scope>NUCLEOTIDE SEQUENCE [LARGE SCALE GENOMIC DNA]</scope>
    <source>
        <strain evidence="2">970</strain>
    </source>
</reference>
<dbReference type="AlphaFoldDB" id="H8Z4N5"/>
<proteinExistence type="predicted"/>
<dbReference type="STRING" id="631362.Thi970DRAFT_03918"/>
<reference evidence="1 2" key="2">
    <citation type="submission" date="2011-11" db="EMBL/GenBank/DDBJ databases">
        <authorList>
            <consortium name="US DOE Joint Genome Institute"/>
            <person name="Lucas S."/>
            <person name="Han J."/>
            <person name="Lapidus A."/>
            <person name="Cheng J.-F."/>
            <person name="Goodwin L."/>
            <person name="Pitluck S."/>
            <person name="Peters L."/>
            <person name="Ovchinnikova G."/>
            <person name="Zhang X."/>
            <person name="Detter J.C."/>
            <person name="Han C."/>
            <person name="Tapia R."/>
            <person name="Land M."/>
            <person name="Hauser L."/>
            <person name="Kyrpides N."/>
            <person name="Ivanova N."/>
            <person name="Pagani I."/>
            <person name="Vogl K."/>
            <person name="Liu Z."/>
            <person name="Overmann J."/>
            <person name="Frigaard N.-U."/>
            <person name="Bryant D."/>
            <person name="Woyke T."/>
        </authorList>
    </citation>
    <scope>NUCLEOTIDE SEQUENCE [LARGE SCALE GENOMIC DNA]</scope>
    <source>
        <strain evidence="1 2">970</strain>
    </source>
</reference>
<keyword evidence="2" id="KW-1185">Reference proteome</keyword>
<gene>
    <name evidence="1" type="ORF">Thi970DRAFT_03918</name>
</gene>
<organism evidence="1 2">
    <name type="scientific">Thiorhodovibrio frisius</name>
    <dbReference type="NCBI Taxonomy" id="631362"/>
    <lineage>
        <taxon>Bacteria</taxon>
        <taxon>Pseudomonadati</taxon>
        <taxon>Pseudomonadota</taxon>
        <taxon>Gammaproteobacteria</taxon>
        <taxon>Chromatiales</taxon>
        <taxon>Chromatiaceae</taxon>
        <taxon>Thiorhodovibrio</taxon>
    </lineage>
</organism>
<evidence type="ECO:0000313" key="2">
    <source>
        <dbReference type="Proteomes" id="UP000002964"/>
    </source>
</evidence>
<evidence type="ECO:0000313" key="1">
    <source>
        <dbReference type="EMBL" id="EIC20292.1"/>
    </source>
</evidence>
<dbReference type="EMBL" id="JH603170">
    <property type="protein sequence ID" value="EIC20292.1"/>
    <property type="molecule type" value="Genomic_DNA"/>
</dbReference>
<accession>H8Z4N5</accession>
<dbReference type="HOGENOM" id="CLU_216964_0_0_6"/>
<protein>
    <submittedName>
        <fullName evidence="1">Uncharacterized protein</fullName>
    </submittedName>
</protein>
<sequence length="47" mass="5344">MTADAQAADTSDKPDYNRPWKEALERFFPEFLDKELQQLGGKGKRSG</sequence>
<dbReference type="RefSeq" id="WP_009150695.1">
    <property type="nucleotide sequence ID" value="NZ_CP121471.1"/>
</dbReference>
<name>H8Z4N5_9GAMM</name>
<dbReference type="Proteomes" id="UP000002964">
    <property type="component" value="Unassembled WGS sequence"/>
</dbReference>